<dbReference type="PANTHER" id="PTHR10039:SF5">
    <property type="entry name" value="NACHT DOMAIN-CONTAINING PROTEIN"/>
    <property type="match status" value="1"/>
</dbReference>
<accession>A0A6G1G472</accession>
<sequence>CLRSLCFSNIHARRQDIAAAHPNTCDWIFTTTEYKKWRDRTDLQNHNGVLWIKGKPGAGKSTLMKHTLGHLEKTSVDHLIVAYFFNARGAILEKTPLGMLRSIVYQLVDKEALLYEHFASIFREKQRIHTGDWVWRQSELKEFILSEIRLWKSKPLVLLVDALDECNEADVRDVVGFLELLSIHAVGFGAPLRICLSSRHYPSVRMKRSLELTVEKSEDHQEDIARYIKERLTKEDDDDDIEDLEDIEDEIRRRANGIFMWVVIVVSLLNKAYDEGRIEAMRKTLEEVPSDLEEVFGNLLRKDSEDKAETTLMLQWVLLCQRLLKPEELFLAVMTEIAPKTIDKWNRSKFAREIFQRRITSSSRGLIEVRKGYEASVQFIHLSVNDFLLRNQRLQKLDQTLGPEPISASHGRLWACCWSYIERVDTTGT</sequence>
<protein>
    <recommendedName>
        <fullName evidence="2">Nephrocystin 3-like N-terminal domain-containing protein</fullName>
    </recommendedName>
</protein>
<dbReference type="PANTHER" id="PTHR10039">
    <property type="entry name" value="AMELOGENIN"/>
    <property type="match status" value="1"/>
</dbReference>
<dbReference type="OrthoDB" id="194358at2759"/>
<feature type="non-terminal residue" evidence="3">
    <location>
        <position position="429"/>
    </location>
</feature>
<dbReference type="AlphaFoldDB" id="A0A6G1G472"/>
<organism evidence="3">
    <name type="scientific">Eremomyces bilateralis CBS 781.70</name>
    <dbReference type="NCBI Taxonomy" id="1392243"/>
    <lineage>
        <taxon>Eukaryota</taxon>
        <taxon>Fungi</taxon>
        <taxon>Dikarya</taxon>
        <taxon>Ascomycota</taxon>
        <taxon>Pezizomycotina</taxon>
        <taxon>Dothideomycetes</taxon>
        <taxon>Dothideomycetes incertae sedis</taxon>
        <taxon>Eremomycetales</taxon>
        <taxon>Eremomycetaceae</taxon>
        <taxon>Eremomyces</taxon>
    </lineage>
</organism>
<evidence type="ECO:0000313" key="3">
    <source>
        <dbReference type="EMBL" id="KAF1812887.1"/>
    </source>
</evidence>
<reference evidence="5" key="2">
    <citation type="submission" date="2020-04" db="EMBL/GenBank/DDBJ databases">
        <authorList>
            <consortium name="NCBI Genome Project"/>
        </authorList>
    </citation>
    <scope>NUCLEOTIDE SEQUENCE</scope>
    <source>
        <strain evidence="5">CBS 781.70</strain>
    </source>
</reference>
<dbReference type="RefSeq" id="XP_033534518.1">
    <property type="nucleotide sequence ID" value="XM_033675780.1"/>
</dbReference>
<dbReference type="GeneID" id="54416350"/>
<reference evidence="3 5" key="1">
    <citation type="submission" date="2020-01" db="EMBL/GenBank/DDBJ databases">
        <authorList>
            <consortium name="DOE Joint Genome Institute"/>
            <person name="Haridas S."/>
            <person name="Albert R."/>
            <person name="Binder M."/>
            <person name="Bloem J."/>
            <person name="Labutti K."/>
            <person name="Salamov A."/>
            <person name="Andreopoulos B."/>
            <person name="Baker S.E."/>
            <person name="Barry K."/>
            <person name="Bills G."/>
            <person name="Bluhm B.H."/>
            <person name="Cannon C."/>
            <person name="Castanera R."/>
            <person name="Culley D.E."/>
            <person name="Daum C."/>
            <person name="Ezra D."/>
            <person name="Gonzalez J.B."/>
            <person name="Henrissat B."/>
            <person name="Kuo A."/>
            <person name="Liang C."/>
            <person name="Lipzen A."/>
            <person name="Lutzoni F."/>
            <person name="Magnuson J."/>
            <person name="Mondo S."/>
            <person name="Nolan M."/>
            <person name="Ohm R."/>
            <person name="Pangilinan J."/>
            <person name="Park H.-J."/>
            <person name="Ramirez L."/>
            <person name="Alfaro M."/>
            <person name="Sun H."/>
            <person name="Tritt A."/>
            <person name="Yoshinaga Y."/>
            <person name="Zwiers L.-H."/>
            <person name="Turgeon B.G."/>
            <person name="Goodwin S.B."/>
            <person name="Spatafora J.W."/>
            <person name="Crous P.W."/>
            <person name="Grigoriev I.V."/>
        </authorList>
    </citation>
    <scope>NUCLEOTIDE SEQUENCE</scope>
    <source>
        <strain evidence="3 5">CBS 781.70</strain>
    </source>
</reference>
<dbReference type="SUPFAM" id="SSF52540">
    <property type="entry name" value="P-loop containing nucleoside triphosphate hydrolases"/>
    <property type="match status" value="1"/>
</dbReference>
<keyword evidence="1" id="KW-0677">Repeat</keyword>
<evidence type="ECO:0000313" key="5">
    <source>
        <dbReference type="RefSeq" id="XP_033534518.1"/>
    </source>
</evidence>
<feature type="domain" description="Nephrocystin 3-like N-terminal" evidence="2">
    <location>
        <begin position="23"/>
        <end position="199"/>
    </location>
</feature>
<name>A0A6G1G472_9PEZI</name>
<dbReference type="InterPro" id="IPR027417">
    <property type="entry name" value="P-loop_NTPase"/>
</dbReference>
<evidence type="ECO:0000259" key="2">
    <source>
        <dbReference type="Pfam" id="PF24883"/>
    </source>
</evidence>
<dbReference type="Pfam" id="PF24883">
    <property type="entry name" value="NPHP3_N"/>
    <property type="match status" value="1"/>
</dbReference>
<feature type="non-terminal residue" evidence="3">
    <location>
        <position position="1"/>
    </location>
</feature>
<dbReference type="Proteomes" id="UP000504638">
    <property type="component" value="Unplaced"/>
</dbReference>
<dbReference type="EMBL" id="ML975156">
    <property type="protein sequence ID" value="KAF1812887.1"/>
    <property type="molecule type" value="Genomic_DNA"/>
</dbReference>
<evidence type="ECO:0000313" key="4">
    <source>
        <dbReference type="Proteomes" id="UP000504638"/>
    </source>
</evidence>
<dbReference type="InterPro" id="IPR056884">
    <property type="entry name" value="NPHP3-like_N"/>
</dbReference>
<dbReference type="Gene3D" id="3.40.50.300">
    <property type="entry name" value="P-loop containing nucleotide triphosphate hydrolases"/>
    <property type="match status" value="1"/>
</dbReference>
<evidence type="ECO:0000256" key="1">
    <source>
        <dbReference type="ARBA" id="ARBA00022737"/>
    </source>
</evidence>
<proteinExistence type="predicted"/>
<keyword evidence="4" id="KW-1185">Reference proteome</keyword>
<reference evidence="5" key="3">
    <citation type="submission" date="2025-04" db="UniProtKB">
        <authorList>
            <consortium name="RefSeq"/>
        </authorList>
    </citation>
    <scope>IDENTIFICATION</scope>
    <source>
        <strain evidence="5">CBS 781.70</strain>
    </source>
</reference>
<gene>
    <name evidence="3 5" type="ORF">P152DRAFT_383327</name>
</gene>